<evidence type="ECO:0000259" key="3">
    <source>
        <dbReference type="Pfam" id="PF13464"/>
    </source>
</evidence>
<dbReference type="InterPro" id="IPR010982">
    <property type="entry name" value="Lambda_DNA-bd_dom_sf"/>
</dbReference>
<dbReference type="InterPro" id="IPR050400">
    <property type="entry name" value="Bact_Cytoskel_RodZ"/>
</dbReference>
<keyword evidence="2" id="KW-0472">Membrane</keyword>
<dbReference type="PANTHER" id="PTHR34475:SF1">
    <property type="entry name" value="CYTOSKELETON PROTEIN RODZ"/>
    <property type="match status" value="1"/>
</dbReference>
<feature type="compositionally biased region" description="Acidic residues" evidence="1">
    <location>
        <begin position="157"/>
        <end position="182"/>
    </location>
</feature>
<dbReference type="Pfam" id="PF13413">
    <property type="entry name" value="HTH_25"/>
    <property type="match status" value="1"/>
</dbReference>
<proteinExistence type="predicted"/>
<dbReference type="EMBL" id="BAABDL010000017">
    <property type="protein sequence ID" value="GAA4059674.1"/>
    <property type="molecule type" value="Genomic_DNA"/>
</dbReference>
<sequence length="290" mass="32928">MQIGEKLKDARLEKGYSIEEVSRLTKIQIRHLNAIEDNNFSMIPGNFYARVFIKEYANVVGLDFKALLDEHHHEIPTVDEDVDYTQLSRSRRKSTSSKSSPFTRVLPTIIVFILLFGVVFFIWRTLQNPDGPSPDVGDEVQTDQSIGDEVSIPSNDIDQDDPGQDEADEPDETEEDVTEEPELSLVSYENAVSYYQFSTTDESIELVIESSGSNWLEIEDDQGNRLYYETLQSSGSPVSFDVSDEDFVYLRFGNPGDITITINDKEVELSTEISPTAVQVLWLYINEELE</sequence>
<keyword evidence="2" id="KW-0812">Transmembrane</keyword>
<accession>A0ABP7V512</accession>
<evidence type="ECO:0000256" key="1">
    <source>
        <dbReference type="SAM" id="MobiDB-lite"/>
    </source>
</evidence>
<comment type="caution">
    <text evidence="4">The sequence shown here is derived from an EMBL/GenBank/DDBJ whole genome shotgun (WGS) entry which is preliminary data.</text>
</comment>
<organism evidence="4 5">
    <name type="scientific">Amphibacillus indicireducens</name>
    <dbReference type="NCBI Taxonomy" id="1076330"/>
    <lineage>
        <taxon>Bacteria</taxon>
        <taxon>Bacillati</taxon>
        <taxon>Bacillota</taxon>
        <taxon>Bacilli</taxon>
        <taxon>Bacillales</taxon>
        <taxon>Bacillaceae</taxon>
        <taxon>Amphibacillus</taxon>
    </lineage>
</organism>
<dbReference type="Proteomes" id="UP001501734">
    <property type="component" value="Unassembled WGS sequence"/>
</dbReference>
<name>A0ABP7V512_9BACI</name>
<dbReference type="SUPFAM" id="SSF47413">
    <property type="entry name" value="lambda repressor-like DNA-binding domains"/>
    <property type="match status" value="1"/>
</dbReference>
<feature type="domain" description="Cytoskeleton protein RodZ-like C-terminal" evidence="3">
    <location>
        <begin position="207"/>
        <end position="272"/>
    </location>
</feature>
<gene>
    <name evidence="4" type="ORF">GCM10022410_03460</name>
</gene>
<dbReference type="Pfam" id="PF13464">
    <property type="entry name" value="RodZ_C"/>
    <property type="match status" value="1"/>
</dbReference>
<keyword evidence="5" id="KW-1185">Reference proteome</keyword>
<reference evidence="5" key="1">
    <citation type="journal article" date="2019" name="Int. J. Syst. Evol. Microbiol.">
        <title>The Global Catalogue of Microorganisms (GCM) 10K type strain sequencing project: providing services to taxonomists for standard genome sequencing and annotation.</title>
        <authorList>
            <consortium name="The Broad Institute Genomics Platform"/>
            <consortium name="The Broad Institute Genome Sequencing Center for Infectious Disease"/>
            <person name="Wu L."/>
            <person name="Ma J."/>
        </authorList>
    </citation>
    <scope>NUCLEOTIDE SEQUENCE [LARGE SCALE GENOMIC DNA]</scope>
    <source>
        <strain evidence="5">JCM 17250</strain>
    </source>
</reference>
<dbReference type="PANTHER" id="PTHR34475">
    <property type="match status" value="1"/>
</dbReference>
<keyword evidence="2" id="KW-1133">Transmembrane helix</keyword>
<protein>
    <recommendedName>
        <fullName evidence="3">Cytoskeleton protein RodZ-like C-terminal domain-containing protein</fullName>
    </recommendedName>
</protein>
<dbReference type="Gene3D" id="1.10.260.40">
    <property type="entry name" value="lambda repressor-like DNA-binding domains"/>
    <property type="match status" value="1"/>
</dbReference>
<feature type="region of interest" description="Disordered" evidence="1">
    <location>
        <begin position="131"/>
        <end position="183"/>
    </location>
</feature>
<dbReference type="RefSeq" id="WP_344909731.1">
    <property type="nucleotide sequence ID" value="NZ_BAABDL010000017.1"/>
</dbReference>
<evidence type="ECO:0000313" key="5">
    <source>
        <dbReference type="Proteomes" id="UP001501734"/>
    </source>
</evidence>
<dbReference type="InterPro" id="IPR025194">
    <property type="entry name" value="RodZ-like_C"/>
</dbReference>
<evidence type="ECO:0000256" key="2">
    <source>
        <dbReference type="SAM" id="Phobius"/>
    </source>
</evidence>
<feature type="transmembrane region" description="Helical" evidence="2">
    <location>
        <begin position="101"/>
        <end position="123"/>
    </location>
</feature>
<evidence type="ECO:0000313" key="4">
    <source>
        <dbReference type="EMBL" id="GAA4059674.1"/>
    </source>
</evidence>